<dbReference type="Proteomes" id="UP000460318">
    <property type="component" value="Unassembled WGS sequence"/>
</dbReference>
<organism evidence="3 4">
    <name type="scientific">Paenibacillus dendrobii</name>
    <dbReference type="NCBI Taxonomy" id="2691084"/>
    <lineage>
        <taxon>Bacteria</taxon>
        <taxon>Bacillati</taxon>
        <taxon>Bacillota</taxon>
        <taxon>Bacilli</taxon>
        <taxon>Bacillales</taxon>
        <taxon>Paenibacillaceae</taxon>
        <taxon>Paenibacillus</taxon>
    </lineage>
</organism>
<gene>
    <name evidence="3" type="ORF">GRF59_02820</name>
</gene>
<keyword evidence="4" id="KW-1185">Reference proteome</keyword>
<keyword evidence="2" id="KW-0560">Oxidoreductase</keyword>
<dbReference type="PANTHER" id="PTHR44196:SF1">
    <property type="entry name" value="DEHYDROGENASE_REDUCTASE SDR FAMILY MEMBER 7B"/>
    <property type="match status" value="1"/>
</dbReference>
<dbReference type="SUPFAM" id="SSF51735">
    <property type="entry name" value="NAD(P)-binding Rossmann-fold domains"/>
    <property type="match status" value="1"/>
</dbReference>
<name>A0A7X3IEQ0_9BACL</name>
<evidence type="ECO:0000313" key="3">
    <source>
        <dbReference type="EMBL" id="MWV42549.1"/>
    </source>
</evidence>
<dbReference type="Pfam" id="PF00106">
    <property type="entry name" value="adh_short"/>
    <property type="match status" value="1"/>
</dbReference>
<sequence>MVFITSSKRAQLIVVIITGASSGIGEATAKELASKGAKLVLAARREERIKTLQHAIQFNGGVCIHYR</sequence>
<dbReference type="GO" id="GO:0016020">
    <property type="term" value="C:membrane"/>
    <property type="evidence" value="ECO:0007669"/>
    <property type="project" value="TreeGrafter"/>
</dbReference>
<evidence type="ECO:0000313" key="4">
    <source>
        <dbReference type="Proteomes" id="UP000460318"/>
    </source>
</evidence>
<dbReference type="AlphaFoldDB" id="A0A7X3IEQ0"/>
<dbReference type="Gene3D" id="3.40.50.720">
    <property type="entry name" value="NAD(P)-binding Rossmann-like Domain"/>
    <property type="match status" value="1"/>
</dbReference>
<dbReference type="EMBL" id="WUBI01000001">
    <property type="protein sequence ID" value="MWV42549.1"/>
    <property type="molecule type" value="Genomic_DNA"/>
</dbReference>
<dbReference type="InterPro" id="IPR036291">
    <property type="entry name" value="NAD(P)-bd_dom_sf"/>
</dbReference>
<proteinExistence type="inferred from homology"/>
<dbReference type="InterPro" id="IPR002347">
    <property type="entry name" value="SDR_fam"/>
</dbReference>
<evidence type="ECO:0000256" key="2">
    <source>
        <dbReference type="ARBA" id="ARBA00023002"/>
    </source>
</evidence>
<dbReference type="PANTHER" id="PTHR44196">
    <property type="entry name" value="DEHYDROGENASE/REDUCTASE SDR FAMILY MEMBER 7B"/>
    <property type="match status" value="1"/>
</dbReference>
<reference evidence="3 4" key="1">
    <citation type="submission" date="2019-12" db="EMBL/GenBank/DDBJ databases">
        <title>Paenibacillus sp. nov., an endophytic bacterium isolated from the stem of Dendrobium.</title>
        <authorList>
            <person name="Zhao R."/>
        </authorList>
    </citation>
    <scope>NUCLEOTIDE SEQUENCE [LARGE SCALE GENOMIC DNA]</scope>
    <source>
        <strain evidence="3 4">HJL G12</strain>
    </source>
</reference>
<protein>
    <submittedName>
        <fullName evidence="3">SDR family NAD(P)-dependent oxidoreductase</fullName>
    </submittedName>
</protein>
<evidence type="ECO:0000256" key="1">
    <source>
        <dbReference type="ARBA" id="ARBA00006484"/>
    </source>
</evidence>
<accession>A0A7X3IEQ0</accession>
<dbReference type="GO" id="GO:0016491">
    <property type="term" value="F:oxidoreductase activity"/>
    <property type="evidence" value="ECO:0007669"/>
    <property type="project" value="UniProtKB-KW"/>
</dbReference>
<comment type="caution">
    <text evidence="3">The sequence shown here is derived from an EMBL/GenBank/DDBJ whole genome shotgun (WGS) entry which is preliminary data.</text>
</comment>
<comment type="similarity">
    <text evidence="1">Belongs to the short-chain dehydrogenases/reductases (SDR) family.</text>
</comment>